<feature type="transmembrane region" description="Helical" evidence="14">
    <location>
        <begin position="170"/>
        <end position="190"/>
    </location>
</feature>
<dbReference type="InterPro" id="IPR036097">
    <property type="entry name" value="HisK_dim/P_sf"/>
</dbReference>
<dbReference type="EMBL" id="JBHTAI010000007">
    <property type="protein sequence ID" value="MFC7149644.1"/>
    <property type="molecule type" value="Genomic_DNA"/>
</dbReference>
<dbReference type="CDD" id="cd00082">
    <property type="entry name" value="HisKA"/>
    <property type="match status" value="1"/>
</dbReference>
<dbReference type="Pfam" id="PF02518">
    <property type="entry name" value="HATPase_c"/>
    <property type="match status" value="1"/>
</dbReference>
<dbReference type="InterPro" id="IPR003594">
    <property type="entry name" value="HATPase_dom"/>
</dbReference>
<protein>
    <recommendedName>
        <fullName evidence="3">histidine kinase</fullName>
        <ecNumber evidence="3">2.7.13.3</ecNumber>
    </recommendedName>
</protein>
<dbReference type="SUPFAM" id="SSF55874">
    <property type="entry name" value="ATPase domain of HSP90 chaperone/DNA topoisomerase II/histidine kinase"/>
    <property type="match status" value="1"/>
</dbReference>
<comment type="subcellular location">
    <subcellularLocation>
        <location evidence="2">Cell membrane</location>
        <topology evidence="2">Multi-pass membrane protein</topology>
    </subcellularLocation>
</comment>
<dbReference type="EC" id="2.7.13.3" evidence="3"/>
<dbReference type="RefSeq" id="WP_378051287.1">
    <property type="nucleotide sequence ID" value="NZ_JBHMDN010000034.1"/>
</dbReference>
<proteinExistence type="predicted"/>
<evidence type="ECO:0000256" key="1">
    <source>
        <dbReference type="ARBA" id="ARBA00000085"/>
    </source>
</evidence>
<keyword evidence="12" id="KW-0902">Two-component regulatory system</keyword>
<evidence type="ECO:0000256" key="2">
    <source>
        <dbReference type="ARBA" id="ARBA00004651"/>
    </source>
</evidence>
<evidence type="ECO:0000256" key="11">
    <source>
        <dbReference type="ARBA" id="ARBA00022989"/>
    </source>
</evidence>
<evidence type="ECO:0000313" key="18">
    <source>
        <dbReference type="Proteomes" id="UP001596378"/>
    </source>
</evidence>
<dbReference type="InterPro" id="IPR036890">
    <property type="entry name" value="HATPase_C_sf"/>
</dbReference>
<dbReference type="PANTHER" id="PTHR45436">
    <property type="entry name" value="SENSOR HISTIDINE KINASE YKOH"/>
    <property type="match status" value="1"/>
</dbReference>
<dbReference type="InterPro" id="IPR004358">
    <property type="entry name" value="Sig_transdc_His_kin-like_C"/>
</dbReference>
<evidence type="ECO:0000256" key="7">
    <source>
        <dbReference type="ARBA" id="ARBA00022692"/>
    </source>
</evidence>
<dbReference type="Gene3D" id="3.30.565.10">
    <property type="entry name" value="Histidine kinase-like ATPase, C-terminal domain"/>
    <property type="match status" value="1"/>
</dbReference>
<gene>
    <name evidence="17" type="ORF">ACFQMJ_13990</name>
</gene>
<keyword evidence="5" id="KW-0597">Phosphoprotein</keyword>
<sequence>MRAVSIKVKFSLFLALLLLLTVFVLSLLVLKGIKDDQRTRIEQELLQQTRLANLSIKQAYQTSPPIEAQQFLRARGQQFSMDLAVYSGLHVALYDKDGKKVGDSVPLNTSSYGVEHALRFALEGKIAYQSDGSSILYLSPIQGPGQQMGVIQFQYPLANDLRFYHTIAGLFAWTGAAVLAASFILGYLYFSRAASSIAKLNRAAGRIRKGEFLTRPPLKRRDELGRLGQEIYYMSTEIRNHISGMKQFIGNVSHEFKTPLTSIKAYSELMELYPEDASLAEDAVRHIGAEADRLTEMVDKVLRLSSLEKYDFEYRPERVDMAGLLLDLIGRMKAKAERYGVELVPALTPGNAWADRESLIHIFMNLLDNGIKYNVQGGTVTVSNREAEGRSVVEIADTGIGIPAEARERVFEPFYTVNKDRSRSSGGTGLGLALVKQLTEKQGGTVELLTRTGPGTTFRLFLPLRPPSRNHSNKELV</sequence>
<comment type="caution">
    <text evidence="17">The sequence shown here is derived from an EMBL/GenBank/DDBJ whole genome shotgun (WGS) entry which is preliminary data.</text>
</comment>
<accession>A0ABW2FCJ6</accession>
<evidence type="ECO:0000259" key="15">
    <source>
        <dbReference type="PROSITE" id="PS50109"/>
    </source>
</evidence>
<evidence type="ECO:0000256" key="6">
    <source>
        <dbReference type="ARBA" id="ARBA00022679"/>
    </source>
</evidence>
<dbReference type="SUPFAM" id="SSF47384">
    <property type="entry name" value="Homodimeric domain of signal transducing histidine kinase"/>
    <property type="match status" value="1"/>
</dbReference>
<feature type="domain" description="Histidine kinase" evidence="15">
    <location>
        <begin position="251"/>
        <end position="466"/>
    </location>
</feature>
<comment type="catalytic activity">
    <reaction evidence="1">
        <text>ATP + protein L-histidine = ADP + protein N-phospho-L-histidine.</text>
        <dbReference type="EC" id="2.7.13.3"/>
    </reaction>
</comment>
<evidence type="ECO:0000256" key="13">
    <source>
        <dbReference type="ARBA" id="ARBA00023136"/>
    </source>
</evidence>
<evidence type="ECO:0000313" key="17">
    <source>
        <dbReference type="EMBL" id="MFC7149644.1"/>
    </source>
</evidence>
<dbReference type="Pfam" id="PF00512">
    <property type="entry name" value="HisKA"/>
    <property type="match status" value="1"/>
</dbReference>
<dbReference type="SMART" id="SM00388">
    <property type="entry name" value="HisKA"/>
    <property type="match status" value="1"/>
</dbReference>
<evidence type="ECO:0000256" key="9">
    <source>
        <dbReference type="ARBA" id="ARBA00022777"/>
    </source>
</evidence>
<dbReference type="Gene3D" id="6.10.340.10">
    <property type="match status" value="1"/>
</dbReference>
<dbReference type="Pfam" id="PF00672">
    <property type="entry name" value="HAMP"/>
    <property type="match status" value="1"/>
</dbReference>
<keyword evidence="18" id="KW-1185">Reference proteome</keyword>
<dbReference type="InterPro" id="IPR050428">
    <property type="entry name" value="TCS_sensor_his_kinase"/>
</dbReference>
<organism evidence="17 18">
    <name type="scientific">Cohnella cellulosilytica</name>
    <dbReference type="NCBI Taxonomy" id="986710"/>
    <lineage>
        <taxon>Bacteria</taxon>
        <taxon>Bacillati</taxon>
        <taxon>Bacillota</taxon>
        <taxon>Bacilli</taxon>
        <taxon>Bacillales</taxon>
        <taxon>Paenibacillaceae</taxon>
        <taxon>Cohnella</taxon>
    </lineage>
</organism>
<dbReference type="SMART" id="SM00387">
    <property type="entry name" value="HATPase_c"/>
    <property type="match status" value="1"/>
</dbReference>
<dbReference type="InterPro" id="IPR003660">
    <property type="entry name" value="HAMP_dom"/>
</dbReference>
<dbReference type="PRINTS" id="PR00344">
    <property type="entry name" value="BCTRLSENSOR"/>
</dbReference>
<evidence type="ECO:0000256" key="14">
    <source>
        <dbReference type="SAM" id="Phobius"/>
    </source>
</evidence>
<dbReference type="InterPro" id="IPR003661">
    <property type="entry name" value="HisK_dim/P_dom"/>
</dbReference>
<evidence type="ECO:0000256" key="8">
    <source>
        <dbReference type="ARBA" id="ARBA00022741"/>
    </source>
</evidence>
<dbReference type="InterPro" id="IPR005467">
    <property type="entry name" value="His_kinase_dom"/>
</dbReference>
<feature type="domain" description="HAMP" evidence="16">
    <location>
        <begin position="191"/>
        <end position="243"/>
    </location>
</feature>
<dbReference type="GO" id="GO:0016301">
    <property type="term" value="F:kinase activity"/>
    <property type="evidence" value="ECO:0007669"/>
    <property type="project" value="UniProtKB-KW"/>
</dbReference>
<keyword evidence="6" id="KW-0808">Transferase</keyword>
<keyword evidence="4" id="KW-1003">Cell membrane</keyword>
<dbReference type="Proteomes" id="UP001596378">
    <property type="component" value="Unassembled WGS sequence"/>
</dbReference>
<evidence type="ECO:0000256" key="4">
    <source>
        <dbReference type="ARBA" id="ARBA00022475"/>
    </source>
</evidence>
<dbReference type="PROSITE" id="PS50885">
    <property type="entry name" value="HAMP"/>
    <property type="match status" value="1"/>
</dbReference>
<dbReference type="SMART" id="SM00304">
    <property type="entry name" value="HAMP"/>
    <property type="match status" value="1"/>
</dbReference>
<dbReference type="SUPFAM" id="SSF158472">
    <property type="entry name" value="HAMP domain-like"/>
    <property type="match status" value="1"/>
</dbReference>
<keyword evidence="13 14" id="KW-0472">Membrane</keyword>
<dbReference type="Gene3D" id="1.10.287.130">
    <property type="match status" value="1"/>
</dbReference>
<dbReference type="CDD" id="cd00075">
    <property type="entry name" value="HATPase"/>
    <property type="match status" value="1"/>
</dbReference>
<keyword evidence="8" id="KW-0547">Nucleotide-binding</keyword>
<evidence type="ECO:0000256" key="10">
    <source>
        <dbReference type="ARBA" id="ARBA00022840"/>
    </source>
</evidence>
<evidence type="ECO:0000256" key="3">
    <source>
        <dbReference type="ARBA" id="ARBA00012438"/>
    </source>
</evidence>
<evidence type="ECO:0000259" key="16">
    <source>
        <dbReference type="PROSITE" id="PS50885"/>
    </source>
</evidence>
<evidence type="ECO:0000256" key="5">
    <source>
        <dbReference type="ARBA" id="ARBA00022553"/>
    </source>
</evidence>
<evidence type="ECO:0000256" key="12">
    <source>
        <dbReference type="ARBA" id="ARBA00023012"/>
    </source>
</evidence>
<reference evidence="18" key="1">
    <citation type="journal article" date="2019" name="Int. J. Syst. Evol. Microbiol.">
        <title>The Global Catalogue of Microorganisms (GCM) 10K type strain sequencing project: providing services to taxonomists for standard genome sequencing and annotation.</title>
        <authorList>
            <consortium name="The Broad Institute Genomics Platform"/>
            <consortium name="The Broad Institute Genome Sequencing Center for Infectious Disease"/>
            <person name="Wu L."/>
            <person name="Ma J."/>
        </authorList>
    </citation>
    <scope>NUCLEOTIDE SEQUENCE [LARGE SCALE GENOMIC DNA]</scope>
    <source>
        <strain evidence="18">KCTC 12907</strain>
    </source>
</reference>
<keyword evidence="9 17" id="KW-0418">Kinase</keyword>
<name>A0ABW2FCJ6_9BACL</name>
<dbReference type="CDD" id="cd06225">
    <property type="entry name" value="HAMP"/>
    <property type="match status" value="1"/>
</dbReference>
<keyword evidence="11 14" id="KW-1133">Transmembrane helix</keyword>
<dbReference type="PANTHER" id="PTHR45436:SF5">
    <property type="entry name" value="SENSOR HISTIDINE KINASE TRCS"/>
    <property type="match status" value="1"/>
</dbReference>
<keyword evidence="10" id="KW-0067">ATP-binding</keyword>
<keyword evidence="7 14" id="KW-0812">Transmembrane</keyword>
<dbReference type="PROSITE" id="PS50109">
    <property type="entry name" value="HIS_KIN"/>
    <property type="match status" value="1"/>
</dbReference>